<dbReference type="Proteomes" id="UP001236239">
    <property type="component" value="Unassembled WGS sequence"/>
</dbReference>
<evidence type="ECO:0000313" key="1">
    <source>
        <dbReference type="EMBL" id="MDP8173690.1"/>
    </source>
</evidence>
<evidence type="ECO:0000313" key="2">
    <source>
        <dbReference type="Proteomes" id="UP001236239"/>
    </source>
</evidence>
<proteinExistence type="predicted"/>
<organism evidence="1 2">
    <name type="scientific">Phocoenobacter skyensis</name>
    <dbReference type="NCBI Taxonomy" id="97481"/>
    <lineage>
        <taxon>Bacteria</taxon>
        <taxon>Pseudomonadati</taxon>
        <taxon>Pseudomonadota</taxon>
        <taxon>Gammaproteobacteria</taxon>
        <taxon>Pasteurellales</taxon>
        <taxon>Pasteurellaceae</taxon>
        <taxon>Phocoenobacter</taxon>
    </lineage>
</organism>
<protein>
    <submittedName>
        <fullName evidence="1">Uncharacterized protein</fullName>
    </submittedName>
</protein>
<sequence>MFYIFDRKGKNIGSCDFEPSAEDLATREEVAVEFNKAFEGDLILVDNKIVVIKKRPSEYHELVNNEWVLFDEKIKQQLEDFRDKRLKELNNTAEQFVDKITKVSETPEFERATWPFQREEALKWHEDNTAETPNLVVIATNREEDINVLREKTYNKTVFYQLVTTTIAGQRQKYEKKINKAKTLEELNSLEFKFKFEVPNV</sequence>
<comment type="caution">
    <text evidence="1">The sequence shown here is derived from an EMBL/GenBank/DDBJ whole genome shotgun (WGS) entry which is preliminary data.</text>
</comment>
<name>A0AAJ6NBE9_9PAST</name>
<reference evidence="1" key="1">
    <citation type="journal article" date="2023" name="Front. Microbiol.">
        <title>Phylogeography and host specificity of Pasteurellaceae pathogenic to sea-farmed fish in the north-east Atlantic.</title>
        <authorList>
            <person name="Gulla S."/>
            <person name="Colquhoun D.J."/>
            <person name="Olsen A.B."/>
            <person name="Spilsberg B."/>
            <person name="Lagesen K."/>
            <person name="Aakesson C.P."/>
            <person name="Strom S."/>
            <person name="Manji F."/>
            <person name="Birkbeck T.H."/>
            <person name="Nilsen H.K."/>
        </authorList>
    </citation>
    <scope>NUCLEOTIDE SEQUENCE</scope>
    <source>
        <strain evidence="1">TW16_20</strain>
    </source>
</reference>
<dbReference type="RefSeq" id="WP_306384701.1">
    <property type="nucleotide sequence ID" value="NZ_JASAYN010000001.1"/>
</dbReference>
<dbReference type="AlphaFoldDB" id="A0AAJ6NBE9"/>
<dbReference type="EMBL" id="JASAYQ010000021">
    <property type="protein sequence ID" value="MDP8173690.1"/>
    <property type="molecule type" value="Genomic_DNA"/>
</dbReference>
<accession>A0AAJ6NBE9</accession>
<gene>
    <name evidence="1" type="ORF">QJU93_10015</name>
</gene>